<name>A0A6I7TU28_9BACI</name>
<comment type="caution">
    <text evidence="1">The sequence shown here is derived from an EMBL/GenBank/DDBJ whole genome shotgun (WGS) entry which is preliminary data.</text>
</comment>
<sequence length="47" mass="5681">MNIPNRRVRQVNQFINQLKALPSRQSFFFVYNHTRSQILTKNVDTMK</sequence>
<reference evidence="1 3" key="1">
    <citation type="journal article" date="2016" name="Front. Microbiol.">
        <title>High-Level Heat Resistance of Spores of Bacillus amyloliquefaciens and Bacillus licheniformis Results from the Presence of a spoVA Operon in a Tn1546 Transposon.</title>
        <authorList>
            <person name="Berendsen E.M."/>
            <person name="Koning R.A."/>
            <person name="Boekhorst J."/>
            <person name="de Jong A."/>
            <person name="Kuipers O.P."/>
            <person name="Wells-Bennik M.H."/>
        </authorList>
    </citation>
    <scope>NUCLEOTIDE SEQUENCE [LARGE SCALE GENOMIC DNA]</scope>
    <source>
        <strain evidence="1 3">B4121</strain>
    </source>
</reference>
<gene>
    <name evidence="1" type="ORF">B4121_1253</name>
    <name evidence="2" type="ORF">CHCC15381_4637</name>
</gene>
<dbReference type="Proteomes" id="UP000429980">
    <property type="component" value="Unassembled WGS sequence"/>
</dbReference>
<reference evidence="2 4" key="2">
    <citation type="submission" date="2019-06" db="EMBL/GenBank/DDBJ databases">
        <title>Genome sequence analysis of &gt;100 Bacillus licheniformis strains suggests intrinsic resistance to this species.</title>
        <authorList>
            <person name="Wels M."/>
            <person name="Siezen R.J."/>
            <person name="Johansen E."/>
            <person name="Stuer-Lauridsen B."/>
            <person name="Bjerre K."/>
            <person name="Nielsen B.K.K."/>
        </authorList>
    </citation>
    <scope>NUCLEOTIDE SEQUENCE [LARGE SCALE GENOMIC DNA]</scope>
    <source>
        <strain evidence="2 4">BAC-15381</strain>
    </source>
</reference>
<proteinExistence type="predicted"/>
<dbReference type="EMBL" id="NILF01000065">
    <property type="protein sequence ID" value="TWL34353.1"/>
    <property type="molecule type" value="Genomic_DNA"/>
</dbReference>
<dbReference type="Proteomes" id="UP000185604">
    <property type="component" value="Unassembled WGS sequence"/>
</dbReference>
<protein>
    <submittedName>
        <fullName evidence="1">Uncharacterized protein</fullName>
    </submittedName>
</protein>
<accession>A0A6I7TU28</accession>
<evidence type="ECO:0000313" key="4">
    <source>
        <dbReference type="Proteomes" id="UP000429980"/>
    </source>
</evidence>
<evidence type="ECO:0000313" key="2">
    <source>
        <dbReference type="EMBL" id="TWL34353.1"/>
    </source>
</evidence>
<keyword evidence="4" id="KW-1185">Reference proteome</keyword>
<evidence type="ECO:0000313" key="1">
    <source>
        <dbReference type="EMBL" id="OLF95691.1"/>
    </source>
</evidence>
<dbReference type="EMBL" id="LKPO01000008">
    <property type="protein sequence ID" value="OLF95691.1"/>
    <property type="molecule type" value="Genomic_DNA"/>
</dbReference>
<evidence type="ECO:0000313" key="3">
    <source>
        <dbReference type="Proteomes" id="UP000185604"/>
    </source>
</evidence>
<organism evidence="1 3">
    <name type="scientific">Bacillus paralicheniformis</name>
    <dbReference type="NCBI Taxonomy" id="1648923"/>
    <lineage>
        <taxon>Bacteria</taxon>
        <taxon>Bacillati</taxon>
        <taxon>Bacillota</taxon>
        <taxon>Bacilli</taxon>
        <taxon>Bacillales</taxon>
        <taxon>Bacillaceae</taxon>
        <taxon>Bacillus</taxon>
    </lineage>
</organism>
<dbReference type="AlphaFoldDB" id="A0A6I7TU28"/>